<protein>
    <submittedName>
        <fullName evidence="1">Uncharacterized protein</fullName>
    </submittedName>
</protein>
<dbReference type="Proteomes" id="UP000245166">
    <property type="component" value="Unassembled WGS sequence"/>
</dbReference>
<reference evidence="1 2" key="1">
    <citation type="submission" date="2018-03" db="EMBL/GenBank/DDBJ databases">
        <title>Genome assembly of novel Miniimonas species PCH200.</title>
        <authorList>
            <person name="Thakur V."/>
            <person name="Kumar V."/>
            <person name="Singh D."/>
        </authorList>
    </citation>
    <scope>NUCLEOTIDE SEQUENCE [LARGE SCALE GENOMIC DNA]</scope>
    <source>
        <strain evidence="1 2">PCH200</strain>
    </source>
</reference>
<name>A0A2U1ZRR6_9MICO</name>
<keyword evidence="2" id="KW-1185">Reference proteome</keyword>
<comment type="caution">
    <text evidence="1">The sequence shown here is derived from an EMBL/GenBank/DDBJ whole genome shotgun (WGS) entry which is preliminary data.</text>
</comment>
<accession>A0A2U1ZRR6</accession>
<sequence>MSLLLRRPSGSFVPHRRRGLLALIATTTLVLLTGIVPLAPAGAVVSDPGVATTAAGTTSVPVTPGKARGSGLWGYVGDVETRSTGTVYTYGLDFSPLDGSLWVTDSAKVQYTTSAFLCSILGGTLTGGECYTGQSRLHHYDLTGADWAAGQYQADGTFAAATPGTNDGVGVNYQALAAATVLNGSTTPTGASAACEA</sequence>
<organism evidence="1 2">
    <name type="scientific">Serinibacter arcticus</name>
    <dbReference type="NCBI Taxonomy" id="1655435"/>
    <lineage>
        <taxon>Bacteria</taxon>
        <taxon>Bacillati</taxon>
        <taxon>Actinomycetota</taxon>
        <taxon>Actinomycetes</taxon>
        <taxon>Micrococcales</taxon>
        <taxon>Beutenbergiaceae</taxon>
        <taxon>Serinibacter</taxon>
    </lineage>
</organism>
<evidence type="ECO:0000313" key="1">
    <source>
        <dbReference type="EMBL" id="PWD49666.1"/>
    </source>
</evidence>
<dbReference type="OrthoDB" id="4986608at2"/>
<dbReference type="RefSeq" id="WP_109228049.1">
    <property type="nucleotide sequence ID" value="NZ_PYHR01000002.1"/>
</dbReference>
<dbReference type="AlphaFoldDB" id="A0A2U1ZRR6"/>
<proteinExistence type="predicted"/>
<evidence type="ECO:0000313" key="2">
    <source>
        <dbReference type="Proteomes" id="UP000245166"/>
    </source>
</evidence>
<dbReference type="EMBL" id="PYHR01000002">
    <property type="protein sequence ID" value="PWD49666.1"/>
    <property type="molecule type" value="Genomic_DNA"/>
</dbReference>
<gene>
    <name evidence="1" type="ORF">C8046_02015</name>
</gene>